<dbReference type="RefSeq" id="WP_115571527.1">
    <property type="nucleotide sequence ID" value="NZ_NXLT01000008.1"/>
</dbReference>
<keyword evidence="1" id="KW-0812">Transmembrane</keyword>
<feature type="transmembrane region" description="Helical" evidence="1">
    <location>
        <begin position="12"/>
        <end position="32"/>
    </location>
</feature>
<comment type="caution">
    <text evidence="2">The sequence shown here is derived from an EMBL/GenBank/DDBJ whole genome shotgun (WGS) entry which is preliminary data.</text>
</comment>
<reference evidence="2 3" key="1">
    <citation type="submission" date="2018-04" db="EMBL/GenBank/DDBJ databases">
        <title>Novel Campyloabacter and Helicobacter Species and Strains.</title>
        <authorList>
            <person name="Mannion A.J."/>
            <person name="Shen Z."/>
            <person name="Fox J.G."/>
        </authorList>
    </citation>
    <scope>NUCLEOTIDE SEQUENCE [LARGE SCALE GENOMIC DNA]</scope>
    <source>
        <strain evidence="2 3">MIT 12-6600</strain>
    </source>
</reference>
<dbReference type="EMBL" id="NXLT01000008">
    <property type="protein sequence ID" value="RDU66157.1"/>
    <property type="molecule type" value="Genomic_DNA"/>
</dbReference>
<proteinExistence type="predicted"/>
<protein>
    <submittedName>
        <fullName evidence="2">Uncharacterized protein</fullName>
    </submittedName>
</protein>
<name>A0A3D8ILE2_9HELI</name>
<dbReference type="Proteomes" id="UP000256514">
    <property type="component" value="Unassembled WGS sequence"/>
</dbReference>
<dbReference type="OrthoDB" id="5324763at2"/>
<accession>A0A3D8ILE2</accession>
<keyword evidence="3" id="KW-1185">Reference proteome</keyword>
<evidence type="ECO:0000313" key="2">
    <source>
        <dbReference type="EMBL" id="RDU66157.1"/>
    </source>
</evidence>
<gene>
    <name evidence="2" type="ORF">CQA54_07765</name>
</gene>
<dbReference type="AlphaFoldDB" id="A0A3D8ILE2"/>
<sequence>MRWRAFVAFEMLWSIVIFGIIGVTCASVALHFTRFLVDSSAQKALDSHIALLRIQNLLSQSVDLHLSPSSANFLLVDMERFLGYGDKSFANVRFFNDTLLPQVPIEIFRVQGDEIIFSTSLDSAGFVPNQNLVLVCQNAVDSEDFVESLFKVVSVGNDRLRVDSAPSPLCRAVLPLQERRVEIAYHNDTLWLNQEVLLENVREFDIWYLPDDKFVGFRFCMQQRCFEGGSFVGVKAAFL</sequence>
<organism evidence="2 3">
    <name type="scientific">Helicobacter equorum</name>
    <dbReference type="NCBI Taxonomy" id="361872"/>
    <lineage>
        <taxon>Bacteria</taxon>
        <taxon>Pseudomonadati</taxon>
        <taxon>Campylobacterota</taxon>
        <taxon>Epsilonproteobacteria</taxon>
        <taxon>Campylobacterales</taxon>
        <taxon>Helicobacteraceae</taxon>
        <taxon>Helicobacter</taxon>
    </lineage>
</organism>
<keyword evidence="1" id="KW-1133">Transmembrane helix</keyword>
<evidence type="ECO:0000256" key="1">
    <source>
        <dbReference type="SAM" id="Phobius"/>
    </source>
</evidence>
<keyword evidence="1" id="KW-0472">Membrane</keyword>
<evidence type="ECO:0000313" key="3">
    <source>
        <dbReference type="Proteomes" id="UP000256514"/>
    </source>
</evidence>